<dbReference type="RefSeq" id="WP_171094283.1">
    <property type="nucleotide sequence ID" value="NZ_CP053069.1"/>
</dbReference>
<sequence>MTSFHRFFAAAALGLGLCGNAAATPATADYTDIWWNPTENGWGINIVQQGSTLFATIFLYGNDNTNRWFIASNLATLPANAGQTKFGGVLYQTNGTFFATVPYNPAQFGLVEVGTMTVTFDTSNTGTLVYTVGQTTVTKNITRTTISTNDITGIFFGGMLSKTSNCVNNANNNLELNLLGTVTGTTTGNTSNYRVDYTLNNGAAASCNFAGTYSQLGRMGAMSGQWSCTTTGTILNSGTYQITQIDIQKAGMNGNVVAVDAACTYTGTIGGIRYQ</sequence>
<dbReference type="Proteomes" id="UP000501534">
    <property type="component" value="Chromosome"/>
</dbReference>
<organism evidence="2 3">
    <name type="scientific">Usitatibacter rugosus</name>
    <dbReference type="NCBI Taxonomy" id="2732067"/>
    <lineage>
        <taxon>Bacteria</taxon>
        <taxon>Pseudomonadati</taxon>
        <taxon>Pseudomonadota</taxon>
        <taxon>Betaproteobacteria</taxon>
        <taxon>Nitrosomonadales</taxon>
        <taxon>Usitatibacteraceae</taxon>
        <taxon>Usitatibacter</taxon>
    </lineage>
</organism>
<protein>
    <submittedName>
        <fullName evidence="2">Uncharacterized protein</fullName>
    </submittedName>
</protein>
<keyword evidence="1" id="KW-0732">Signal</keyword>
<dbReference type="KEGG" id="uru:DSM104443_03328"/>
<feature type="signal peptide" evidence="1">
    <location>
        <begin position="1"/>
        <end position="28"/>
    </location>
</feature>
<keyword evidence="3" id="KW-1185">Reference proteome</keyword>
<dbReference type="EMBL" id="CP053069">
    <property type="protein sequence ID" value="QJR12243.1"/>
    <property type="molecule type" value="Genomic_DNA"/>
</dbReference>
<feature type="chain" id="PRO_5026906578" evidence="1">
    <location>
        <begin position="29"/>
        <end position="275"/>
    </location>
</feature>
<gene>
    <name evidence="2" type="ORF">DSM104443_03328</name>
</gene>
<evidence type="ECO:0000313" key="3">
    <source>
        <dbReference type="Proteomes" id="UP000501534"/>
    </source>
</evidence>
<accession>A0A6M4H0S3</accession>
<evidence type="ECO:0000256" key="1">
    <source>
        <dbReference type="SAM" id="SignalP"/>
    </source>
</evidence>
<reference evidence="2 3" key="1">
    <citation type="submission" date="2020-04" db="EMBL/GenBank/DDBJ databases">
        <title>Usitatibacter rugosus gen. nov., sp. nov. and Usitatibacter palustris sp. nov., novel members of Usitatibacteraceae fam. nov. within the order Nitrosomonadales isolated from soil.</title>
        <authorList>
            <person name="Huber K.J."/>
            <person name="Neumann-Schaal M."/>
            <person name="Geppert A."/>
            <person name="Luckner M."/>
            <person name="Wanner G."/>
            <person name="Overmann J."/>
        </authorList>
    </citation>
    <scope>NUCLEOTIDE SEQUENCE [LARGE SCALE GENOMIC DNA]</scope>
    <source>
        <strain evidence="2 3">0125_3</strain>
    </source>
</reference>
<dbReference type="AlphaFoldDB" id="A0A6M4H0S3"/>
<proteinExistence type="predicted"/>
<name>A0A6M4H0S3_9PROT</name>
<evidence type="ECO:0000313" key="2">
    <source>
        <dbReference type="EMBL" id="QJR12243.1"/>
    </source>
</evidence>